<dbReference type="AlphaFoldDB" id="A0A2T0GY60"/>
<dbReference type="InterPro" id="IPR029066">
    <property type="entry name" value="PLP-binding_barrel"/>
</dbReference>
<protein>
    <submittedName>
        <fullName evidence="4">Amino acid deaminase</fullName>
    </submittedName>
</protein>
<evidence type="ECO:0000259" key="3">
    <source>
        <dbReference type="SMART" id="SM01119"/>
    </source>
</evidence>
<gene>
    <name evidence="4" type="ORF">CEP50_07210</name>
</gene>
<dbReference type="InterPro" id="IPR042208">
    <property type="entry name" value="D-ser_dehydrat-like_sf"/>
</dbReference>
<organism evidence="4 5">
    <name type="scientific">Actinopolyspora mortivallis</name>
    <dbReference type="NCBI Taxonomy" id="33906"/>
    <lineage>
        <taxon>Bacteria</taxon>
        <taxon>Bacillati</taxon>
        <taxon>Actinomycetota</taxon>
        <taxon>Actinomycetes</taxon>
        <taxon>Actinopolysporales</taxon>
        <taxon>Actinopolysporaceae</taxon>
        <taxon>Actinopolyspora</taxon>
    </lineage>
</organism>
<dbReference type="Gene3D" id="2.40.37.20">
    <property type="entry name" value="D-serine dehydratase-like domain"/>
    <property type="match status" value="1"/>
</dbReference>
<dbReference type="InterPro" id="IPR026956">
    <property type="entry name" value="D-ser_dehydrat-like_dom"/>
</dbReference>
<dbReference type="Proteomes" id="UP000239352">
    <property type="component" value="Unassembled WGS sequence"/>
</dbReference>
<sequence>MRAATMNRTAVRELRRERIDWRFKGMPPESFGSTIEQFLEKRPTLHTSGFVGPLLLLDRAALDHNLRTMAEWCARNGVLLCPHGKTTMAPQLFQRQLDHGAWGLTAANTSQLRVYRAFGVSRVLLANQLVDPSGLTWVAEELGRDPEFRFGCWVDSPENVRIMTEHLSAVECRVPVDVLVEVGGAGGRTGVRGVEQALEVARAARDSPHLRLVGVSGYEGALAHDLSDSGLAAVDRYLSTMRETVERIARAGLFDETEEIVVTAGGSSYFDQVAEALTASWGLDRPVLAVLRSGSYVTHDHGLYRAMSPFGRAHRLAGPEEPFRPALRILAQVTSRPEPQLALLTLGRRDASFDQDLPQPHRLRTAEGEFPLRDCRVTELADQHAFVALPADSGVEIGQWMECGLSHPCTVFDKWPLIPVVEDDEVVDLVRTFF</sequence>
<evidence type="ECO:0000256" key="1">
    <source>
        <dbReference type="ARBA" id="ARBA00005323"/>
    </source>
</evidence>
<dbReference type="EMBL" id="PVSR01000007">
    <property type="protein sequence ID" value="PRW63973.1"/>
    <property type="molecule type" value="Genomic_DNA"/>
</dbReference>
<dbReference type="SUPFAM" id="SSF51419">
    <property type="entry name" value="PLP-binding barrel"/>
    <property type="match status" value="1"/>
</dbReference>
<reference evidence="4 5" key="1">
    <citation type="submission" date="2018-03" db="EMBL/GenBank/DDBJ databases">
        <title>Actinopolyspora mortivallis from Sahara, screening for active biomolecules.</title>
        <authorList>
            <person name="Selama O."/>
            <person name="Wellington E.M.H."/>
            <person name="Hacene H."/>
        </authorList>
    </citation>
    <scope>NUCLEOTIDE SEQUENCE [LARGE SCALE GENOMIC DNA]</scope>
    <source>
        <strain evidence="4 5">M5A</strain>
    </source>
</reference>
<dbReference type="Pfam" id="PF14031">
    <property type="entry name" value="D-ser_dehydrat"/>
    <property type="match status" value="1"/>
</dbReference>
<dbReference type="PANTHER" id="PTHR28004:SF8">
    <property type="entry name" value="D-SERINE DEAMINASE"/>
    <property type="match status" value="1"/>
</dbReference>
<accession>A0A2T0GY60</accession>
<dbReference type="SMART" id="SM01119">
    <property type="entry name" value="D-ser_dehydrat"/>
    <property type="match status" value="1"/>
</dbReference>
<name>A0A2T0GY60_ACTMO</name>
<dbReference type="InterPro" id="IPR051466">
    <property type="entry name" value="D-amino_acid_metab_enzyme"/>
</dbReference>
<evidence type="ECO:0000313" key="4">
    <source>
        <dbReference type="EMBL" id="PRW63973.1"/>
    </source>
</evidence>
<dbReference type="CDD" id="cd06818">
    <property type="entry name" value="PLPDE_III_cryptic_DSD"/>
    <property type="match status" value="1"/>
</dbReference>
<keyword evidence="2" id="KW-0456">Lyase</keyword>
<comment type="similarity">
    <text evidence="1">Belongs to the DSD1 family.</text>
</comment>
<dbReference type="Pfam" id="PF01168">
    <property type="entry name" value="Ala_racemase_N"/>
    <property type="match status" value="1"/>
</dbReference>
<dbReference type="GO" id="GO:0016829">
    <property type="term" value="F:lyase activity"/>
    <property type="evidence" value="ECO:0007669"/>
    <property type="project" value="UniProtKB-KW"/>
</dbReference>
<evidence type="ECO:0000256" key="2">
    <source>
        <dbReference type="ARBA" id="ARBA00023239"/>
    </source>
</evidence>
<dbReference type="InParanoid" id="A0A2T0GY60"/>
<dbReference type="STRING" id="1050202.GCA_000384035_01606"/>
<dbReference type="PANTHER" id="PTHR28004">
    <property type="entry name" value="ZGC:162816-RELATED"/>
    <property type="match status" value="1"/>
</dbReference>
<keyword evidence="5" id="KW-1185">Reference proteome</keyword>
<dbReference type="InterPro" id="IPR001608">
    <property type="entry name" value="Ala_racemase_N"/>
</dbReference>
<dbReference type="RefSeq" id="WP_106113158.1">
    <property type="nucleotide sequence ID" value="NZ_PVSR01000007.1"/>
</dbReference>
<comment type="caution">
    <text evidence="4">The sequence shown here is derived from an EMBL/GenBank/DDBJ whole genome shotgun (WGS) entry which is preliminary data.</text>
</comment>
<feature type="domain" description="D-serine dehydratase-like" evidence="3">
    <location>
        <begin position="326"/>
        <end position="422"/>
    </location>
</feature>
<dbReference type="Gene3D" id="3.20.20.10">
    <property type="entry name" value="Alanine racemase"/>
    <property type="match status" value="1"/>
</dbReference>
<evidence type="ECO:0000313" key="5">
    <source>
        <dbReference type="Proteomes" id="UP000239352"/>
    </source>
</evidence>
<proteinExistence type="inferred from homology"/>